<reference evidence="1 2" key="1">
    <citation type="submission" date="2016-10" db="EMBL/GenBank/DDBJ databases">
        <authorList>
            <person name="de Groot N.N."/>
        </authorList>
    </citation>
    <scope>NUCLEOTIDE SEQUENCE [LARGE SCALE GENOMIC DNA]</scope>
    <source>
        <strain evidence="1 2">DSM 13305</strain>
    </source>
</reference>
<organism evidence="1 2">
    <name type="scientific">Propionispora vibrioides</name>
    <dbReference type="NCBI Taxonomy" id="112903"/>
    <lineage>
        <taxon>Bacteria</taxon>
        <taxon>Bacillati</taxon>
        <taxon>Bacillota</taxon>
        <taxon>Negativicutes</taxon>
        <taxon>Selenomonadales</taxon>
        <taxon>Sporomusaceae</taxon>
        <taxon>Propionispora</taxon>
    </lineage>
</organism>
<evidence type="ECO:0000313" key="2">
    <source>
        <dbReference type="Proteomes" id="UP000198847"/>
    </source>
</evidence>
<dbReference type="STRING" id="112903.SAMN04490178_11575"/>
<dbReference type="AlphaFoldDB" id="A0A1H8WDR8"/>
<keyword evidence="2" id="KW-1185">Reference proteome</keyword>
<evidence type="ECO:0000313" key="1">
    <source>
        <dbReference type="EMBL" id="SEP25800.1"/>
    </source>
</evidence>
<sequence>MVFMSNSINVSFSQEERAFLIKNANYPSIILDFTSQID</sequence>
<protein>
    <submittedName>
        <fullName evidence="1">Uncharacterized protein</fullName>
    </submittedName>
</protein>
<dbReference type="EMBL" id="FODY01000015">
    <property type="protein sequence ID" value="SEP25800.1"/>
    <property type="molecule type" value="Genomic_DNA"/>
</dbReference>
<name>A0A1H8WDR8_9FIRM</name>
<accession>A0A1H8WDR8</accession>
<proteinExistence type="predicted"/>
<dbReference type="Proteomes" id="UP000198847">
    <property type="component" value="Unassembled WGS sequence"/>
</dbReference>
<gene>
    <name evidence="1" type="ORF">SAMN04490178_11575</name>
</gene>